<organism evidence="3 4">
    <name type="scientific">Halopseudomonas salina</name>
    <dbReference type="NCBI Taxonomy" id="1323744"/>
    <lineage>
        <taxon>Bacteria</taxon>
        <taxon>Pseudomonadati</taxon>
        <taxon>Pseudomonadota</taxon>
        <taxon>Gammaproteobacteria</taxon>
        <taxon>Pseudomonadales</taxon>
        <taxon>Pseudomonadaceae</taxon>
        <taxon>Halopseudomonas</taxon>
    </lineage>
</organism>
<evidence type="ECO:0000256" key="1">
    <source>
        <dbReference type="SAM" id="MobiDB-lite"/>
    </source>
</evidence>
<keyword evidence="4" id="KW-1185">Reference proteome</keyword>
<evidence type="ECO:0000313" key="3">
    <source>
        <dbReference type="EMBL" id="GGC88160.1"/>
    </source>
</evidence>
<accession>A0ABQ1P2N1</accession>
<evidence type="ECO:0000256" key="2">
    <source>
        <dbReference type="SAM" id="SignalP"/>
    </source>
</evidence>
<sequence length="117" mass="13562">MKHTLIVCVLVMATSFSAAGFAGQHKDGKGMHERHMERMAAELDLTAEQQDQIGNINSKYAKQYRELSQSHRKEIQSLLNKEQQEKMKALRDERRDKMADYHSRQNDKRGMNPDSDN</sequence>
<name>A0ABQ1P2N1_9GAMM</name>
<evidence type="ECO:0000313" key="4">
    <source>
        <dbReference type="Proteomes" id="UP000638188"/>
    </source>
</evidence>
<feature type="signal peptide" evidence="2">
    <location>
        <begin position="1"/>
        <end position="18"/>
    </location>
</feature>
<comment type="caution">
    <text evidence="3">The sequence shown here is derived from an EMBL/GenBank/DDBJ whole genome shotgun (WGS) entry which is preliminary data.</text>
</comment>
<keyword evidence="2" id="KW-0732">Signal</keyword>
<feature type="chain" id="PRO_5045045272" description="LTXXQ motif family protein" evidence="2">
    <location>
        <begin position="19"/>
        <end position="117"/>
    </location>
</feature>
<evidence type="ECO:0008006" key="5">
    <source>
        <dbReference type="Google" id="ProtNLM"/>
    </source>
</evidence>
<protein>
    <recommendedName>
        <fullName evidence="5">LTXXQ motif family protein</fullName>
    </recommendedName>
</protein>
<dbReference type="RefSeq" id="WP_150277412.1">
    <property type="nucleotide sequence ID" value="NZ_BMFF01000001.1"/>
</dbReference>
<dbReference type="Proteomes" id="UP000638188">
    <property type="component" value="Unassembled WGS sequence"/>
</dbReference>
<dbReference type="EMBL" id="BMFF01000001">
    <property type="protein sequence ID" value="GGC88160.1"/>
    <property type="molecule type" value="Genomic_DNA"/>
</dbReference>
<feature type="compositionally biased region" description="Basic and acidic residues" evidence="1">
    <location>
        <begin position="82"/>
        <end position="111"/>
    </location>
</feature>
<feature type="region of interest" description="Disordered" evidence="1">
    <location>
        <begin position="78"/>
        <end position="117"/>
    </location>
</feature>
<proteinExistence type="predicted"/>
<gene>
    <name evidence="3" type="ORF">GCM10007418_04870</name>
</gene>
<dbReference type="Gene3D" id="1.20.120.1490">
    <property type="match status" value="1"/>
</dbReference>
<reference evidence="4" key="1">
    <citation type="journal article" date="2019" name="Int. J. Syst. Evol. Microbiol.">
        <title>The Global Catalogue of Microorganisms (GCM) 10K type strain sequencing project: providing services to taxonomists for standard genome sequencing and annotation.</title>
        <authorList>
            <consortium name="The Broad Institute Genomics Platform"/>
            <consortium name="The Broad Institute Genome Sequencing Center for Infectious Disease"/>
            <person name="Wu L."/>
            <person name="Ma J."/>
        </authorList>
    </citation>
    <scope>NUCLEOTIDE SEQUENCE [LARGE SCALE GENOMIC DNA]</scope>
    <source>
        <strain evidence="4">CGMCC 1.12482</strain>
    </source>
</reference>